<comment type="subcellular location">
    <subcellularLocation>
        <location evidence="2">Cytoplasm</location>
    </subcellularLocation>
</comment>
<proteinExistence type="inferred from homology"/>
<comment type="similarity">
    <text evidence="1 2">Belongs to the universal stress protein A family.</text>
</comment>
<organism evidence="4 5">
    <name type="scientific">Legionella maioricensis</name>
    <dbReference type="NCBI Taxonomy" id="2896528"/>
    <lineage>
        <taxon>Bacteria</taxon>
        <taxon>Pseudomonadati</taxon>
        <taxon>Pseudomonadota</taxon>
        <taxon>Gammaproteobacteria</taxon>
        <taxon>Legionellales</taxon>
        <taxon>Legionellaceae</taxon>
        <taxon>Legionella</taxon>
    </lineage>
</organism>
<dbReference type="Proteomes" id="UP001139721">
    <property type="component" value="Unassembled WGS sequence"/>
</dbReference>
<evidence type="ECO:0000256" key="2">
    <source>
        <dbReference type="PIRNR" id="PIRNR006276"/>
    </source>
</evidence>
<protein>
    <recommendedName>
        <fullName evidence="2">Universal stress protein</fullName>
    </recommendedName>
</protein>
<gene>
    <name evidence="4" type="ORF">LOX96_12255</name>
</gene>
<dbReference type="EMBL" id="JAJKBJ010000015">
    <property type="protein sequence ID" value="MCL9684869.1"/>
    <property type="molecule type" value="Genomic_DNA"/>
</dbReference>
<dbReference type="Gene3D" id="3.40.50.620">
    <property type="entry name" value="HUPs"/>
    <property type="match status" value="1"/>
</dbReference>
<feature type="domain" description="UspA" evidence="3">
    <location>
        <begin position="3"/>
        <end position="147"/>
    </location>
</feature>
<dbReference type="InterPro" id="IPR006016">
    <property type="entry name" value="UspA"/>
</dbReference>
<name>A0A9X2D204_9GAMM</name>
<accession>A0A9X2D204</accession>
<sequence length="149" mass="16652">MGYQRIMVAVDGSDTSRLAVQEAIQMAKSMRSNLQIINVVDENFISYCDIFTVYDQLISSCKEQGQNILNTMGELVRKSKITCECRLIELKLYEGRIAEKIAAEAEAWPADLLIIGTHGRRGFSHLFLGSVAEDIIRIASMPVLLVRGK</sequence>
<dbReference type="SUPFAM" id="SSF52402">
    <property type="entry name" value="Adenine nucleotide alpha hydrolases-like"/>
    <property type="match status" value="1"/>
</dbReference>
<evidence type="ECO:0000313" key="4">
    <source>
        <dbReference type="EMBL" id="MCL9684869.1"/>
    </source>
</evidence>
<dbReference type="PRINTS" id="PR01438">
    <property type="entry name" value="UNVRSLSTRESS"/>
</dbReference>
<comment type="caution">
    <text evidence="4">The sequence shown here is derived from an EMBL/GenBank/DDBJ whole genome shotgun (WGS) entry which is preliminary data.</text>
</comment>
<keyword evidence="5" id="KW-1185">Reference proteome</keyword>
<dbReference type="InterPro" id="IPR014729">
    <property type="entry name" value="Rossmann-like_a/b/a_fold"/>
</dbReference>
<evidence type="ECO:0000256" key="1">
    <source>
        <dbReference type="ARBA" id="ARBA00008791"/>
    </source>
</evidence>
<dbReference type="CDD" id="cd00293">
    <property type="entry name" value="USP-like"/>
    <property type="match status" value="1"/>
</dbReference>
<dbReference type="RefSeq" id="WP_250424414.1">
    <property type="nucleotide sequence ID" value="NZ_JAJKBJ010000015.1"/>
</dbReference>
<evidence type="ECO:0000313" key="5">
    <source>
        <dbReference type="Proteomes" id="UP001139721"/>
    </source>
</evidence>
<dbReference type="PANTHER" id="PTHR46268:SF15">
    <property type="entry name" value="UNIVERSAL STRESS PROTEIN HP_0031"/>
    <property type="match status" value="1"/>
</dbReference>
<dbReference type="InterPro" id="IPR006015">
    <property type="entry name" value="Universal_stress_UspA"/>
</dbReference>
<dbReference type="AlphaFoldDB" id="A0A9X2D204"/>
<dbReference type="PANTHER" id="PTHR46268">
    <property type="entry name" value="STRESS RESPONSE PROTEIN NHAX"/>
    <property type="match status" value="1"/>
</dbReference>
<dbReference type="PIRSF" id="PIRSF006276">
    <property type="entry name" value="UspA"/>
    <property type="match status" value="1"/>
</dbReference>
<dbReference type="Pfam" id="PF00582">
    <property type="entry name" value="Usp"/>
    <property type="match status" value="1"/>
</dbReference>
<keyword evidence="2" id="KW-0963">Cytoplasm</keyword>
<dbReference type="GO" id="GO:0005737">
    <property type="term" value="C:cytoplasm"/>
    <property type="evidence" value="ECO:0007669"/>
    <property type="project" value="UniProtKB-SubCell"/>
</dbReference>
<reference evidence="4" key="1">
    <citation type="submission" date="2021-11" db="EMBL/GenBank/DDBJ databases">
        <title>Legionella maioricencis sp. nov., a new species isolated from hot water samples in Mallorca.</title>
        <authorList>
            <person name="Crespi S."/>
            <person name="Drasar V."/>
            <person name="Salva-Serra F."/>
            <person name="Jaen-Luchoro D."/>
            <person name="Pineiro-Iglesias B."/>
            <person name="Aliaga F."/>
            <person name="Fernandez-Juarez V."/>
            <person name="Coll G."/>
            <person name="Moore E.R.B."/>
            <person name="Bennasar-Figueras A."/>
        </authorList>
    </citation>
    <scope>NUCLEOTIDE SEQUENCE</scope>
    <source>
        <strain evidence="4">HCPI-6</strain>
    </source>
</reference>
<evidence type="ECO:0000259" key="3">
    <source>
        <dbReference type="Pfam" id="PF00582"/>
    </source>
</evidence>